<dbReference type="Proteomes" id="UP000823632">
    <property type="component" value="Unassembled WGS sequence"/>
</dbReference>
<gene>
    <name evidence="1" type="ORF">IAC76_03285</name>
</gene>
<protein>
    <submittedName>
        <fullName evidence="1">Uncharacterized protein</fullName>
    </submittedName>
</protein>
<name>A0A9D9GX66_9BACT</name>
<accession>A0A9D9GX66</accession>
<dbReference type="AlphaFoldDB" id="A0A9D9GX66"/>
<organism evidence="1 2">
    <name type="scientific">Candidatus Scatousia excrementipullorum</name>
    <dbReference type="NCBI Taxonomy" id="2840936"/>
    <lineage>
        <taxon>Bacteria</taxon>
        <taxon>Candidatus Scatousia</taxon>
    </lineage>
</organism>
<evidence type="ECO:0000313" key="1">
    <source>
        <dbReference type="EMBL" id="MBO8430385.1"/>
    </source>
</evidence>
<comment type="caution">
    <text evidence="1">The sequence shown here is derived from an EMBL/GenBank/DDBJ whole genome shotgun (WGS) entry which is preliminary data.</text>
</comment>
<evidence type="ECO:0000313" key="2">
    <source>
        <dbReference type="Proteomes" id="UP000823632"/>
    </source>
</evidence>
<dbReference type="EMBL" id="JADIND010000073">
    <property type="protein sequence ID" value="MBO8430385.1"/>
    <property type="molecule type" value="Genomic_DNA"/>
</dbReference>
<proteinExistence type="predicted"/>
<sequence length="173" mass="20049">MLEGVYVDTIMNHNTTRPYPQQPQEVSGITLGQGAIYRYSLPEADYPTLIIVEPLYDDDKNFIPPGYYELALNDDKDFLLLIQSKHPVAIIPVFKVEIDANEPARLNDKKYKKQLKKEAREKKETNEKRAKVGMPPVEDFIYKEATIEYDKDGDYYLIKYQRGTIKAWGAIKK</sequence>
<reference evidence="1" key="2">
    <citation type="journal article" date="2021" name="PeerJ">
        <title>Extensive microbial diversity within the chicken gut microbiome revealed by metagenomics and culture.</title>
        <authorList>
            <person name="Gilroy R."/>
            <person name="Ravi A."/>
            <person name="Getino M."/>
            <person name="Pursley I."/>
            <person name="Horton D.L."/>
            <person name="Alikhan N.F."/>
            <person name="Baker D."/>
            <person name="Gharbi K."/>
            <person name="Hall N."/>
            <person name="Watson M."/>
            <person name="Adriaenssens E.M."/>
            <person name="Foster-Nyarko E."/>
            <person name="Jarju S."/>
            <person name="Secka A."/>
            <person name="Antonio M."/>
            <person name="Oren A."/>
            <person name="Chaudhuri R.R."/>
            <person name="La Ragione R."/>
            <person name="Hildebrand F."/>
            <person name="Pallen M.J."/>
        </authorList>
    </citation>
    <scope>NUCLEOTIDE SEQUENCE</scope>
    <source>
        <strain evidence="1">10192</strain>
    </source>
</reference>
<reference evidence="1" key="1">
    <citation type="submission" date="2020-10" db="EMBL/GenBank/DDBJ databases">
        <authorList>
            <person name="Gilroy R."/>
        </authorList>
    </citation>
    <scope>NUCLEOTIDE SEQUENCE</scope>
    <source>
        <strain evidence="1">10192</strain>
    </source>
</reference>